<proteinExistence type="predicted"/>
<evidence type="ECO:0000313" key="2">
    <source>
        <dbReference type="EMBL" id="KAB5567287.1"/>
    </source>
</evidence>
<dbReference type="InterPro" id="IPR029058">
    <property type="entry name" value="AB_hydrolase_fold"/>
</dbReference>
<protein>
    <recommendedName>
        <fullName evidence="1">Serine aminopeptidase S33 domain-containing protein</fullName>
    </recommendedName>
</protein>
<dbReference type="EMBL" id="VFJC01000009">
    <property type="protein sequence ID" value="KAB5567287.1"/>
    <property type="molecule type" value="Genomic_DNA"/>
</dbReference>
<feature type="domain" description="Serine aminopeptidase S33" evidence="1">
    <location>
        <begin position="83"/>
        <end position="318"/>
    </location>
</feature>
<sequence length="343" mass="37549">MHVNKAMNVAAVCALMAVLSCWLGADLLSLLGAFVADALLGAAMPEAEGSGRTPQGVPYSELPHIINADGLHLFCRYWEPEGAPKALVFVAHGAGEHCSVYADVAQTLTQHSLFVFAHDHVGHGQSEGERMNIKNFQIYIRDSLQHIDLIRTRYPNLPIFILGHSMGGAISILTACERPQDFAGVVLIAPMIQMNPESATPFKVFIAKVLNHMAPSLSIGSIDPKLVSRDPKQVQAYESDELVYHGGLRVSFGMQLMAASSRIETELPNISWPFLLLHGTADKLCDIRGSHLMYNQAKSTDKKMKVYDGAYHALHHELPETAESVLQELITWIIERLPAPSGP</sequence>
<dbReference type="PANTHER" id="PTHR11614">
    <property type="entry name" value="PHOSPHOLIPASE-RELATED"/>
    <property type="match status" value="1"/>
</dbReference>
<name>A0A5N5NJS2_PANHP</name>
<reference evidence="2 3" key="1">
    <citation type="submission" date="2019-06" db="EMBL/GenBank/DDBJ databases">
        <title>A chromosome-scale genome assembly of the striped catfish, Pangasianodon hypophthalmus.</title>
        <authorList>
            <person name="Wen M."/>
            <person name="Zahm M."/>
            <person name="Roques C."/>
            <person name="Cabau C."/>
            <person name="Klopp C."/>
            <person name="Donnadieu C."/>
            <person name="Jouanno E."/>
            <person name="Avarre J.-C."/>
            <person name="Campet M."/>
            <person name="Ha T.T.T."/>
            <person name="Dugue R."/>
            <person name="Lampietro C."/>
            <person name="Louis A."/>
            <person name="Herpin A."/>
            <person name="Echchiki A."/>
            <person name="Berthelot C."/>
            <person name="Parey E."/>
            <person name="Roest-Crollius H."/>
            <person name="Braasch I."/>
            <person name="Postlethwait J."/>
            <person name="Bobe J."/>
            <person name="Montfort J."/>
            <person name="Bouchez O."/>
            <person name="Begum T."/>
            <person name="Schartl M."/>
            <person name="Guiguen Y."/>
        </authorList>
    </citation>
    <scope>NUCLEOTIDE SEQUENCE [LARGE SCALE GENOMIC DNA]</scope>
    <source>
        <strain evidence="2 3">Indonesia</strain>
        <tissue evidence="2">Blood</tissue>
    </source>
</reference>
<comment type="caution">
    <text evidence="2">The sequence shown here is derived from an EMBL/GenBank/DDBJ whole genome shotgun (WGS) entry which is preliminary data.</text>
</comment>
<dbReference type="FunFam" id="3.40.50.1820:FF:000117">
    <property type="entry name" value="Monoglyceride lipase, putative"/>
    <property type="match status" value="1"/>
</dbReference>
<dbReference type="Proteomes" id="UP000327468">
    <property type="component" value="Chromosome 8"/>
</dbReference>
<dbReference type="InterPro" id="IPR000073">
    <property type="entry name" value="AB_hydrolase_1"/>
</dbReference>
<dbReference type="Pfam" id="PF12146">
    <property type="entry name" value="Hydrolase_4"/>
    <property type="match status" value="1"/>
</dbReference>
<dbReference type="PROSITE" id="PS51257">
    <property type="entry name" value="PROKAR_LIPOPROTEIN"/>
    <property type="match status" value="1"/>
</dbReference>
<dbReference type="PRINTS" id="PR00111">
    <property type="entry name" value="ABHYDROLASE"/>
</dbReference>
<dbReference type="SUPFAM" id="SSF53474">
    <property type="entry name" value="alpha/beta-Hydrolases"/>
    <property type="match status" value="1"/>
</dbReference>
<keyword evidence="3" id="KW-1185">Reference proteome</keyword>
<evidence type="ECO:0000259" key="1">
    <source>
        <dbReference type="Pfam" id="PF12146"/>
    </source>
</evidence>
<evidence type="ECO:0000313" key="3">
    <source>
        <dbReference type="Proteomes" id="UP000327468"/>
    </source>
</evidence>
<accession>A0A5N5NJS2</accession>
<gene>
    <name evidence="2" type="ORF">PHYPO_G00231030</name>
</gene>
<dbReference type="InterPro" id="IPR051044">
    <property type="entry name" value="MAG_DAG_Lipase"/>
</dbReference>
<dbReference type="InterPro" id="IPR022742">
    <property type="entry name" value="Hydrolase_4"/>
</dbReference>
<dbReference type="AlphaFoldDB" id="A0A5N5NJS2"/>
<organism evidence="2 3">
    <name type="scientific">Pangasianodon hypophthalmus</name>
    <name type="common">Striped catfish</name>
    <name type="synonym">Helicophagus hypophthalmus</name>
    <dbReference type="NCBI Taxonomy" id="310915"/>
    <lineage>
        <taxon>Eukaryota</taxon>
        <taxon>Metazoa</taxon>
        <taxon>Chordata</taxon>
        <taxon>Craniata</taxon>
        <taxon>Vertebrata</taxon>
        <taxon>Euteleostomi</taxon>
        <taxon>Actinopterygii</taxon>
        <taxon>Neopterygii</taxon>
        <taxon>Teleostei</taxon>
        <taxon>Ostariophysi</taxon>
        <taxon>Siluriformes</taxon>
        <taxon>Pangasiidae</taxon>
        <taxon>Pangasianodon</taxon>
    </lineage>
</organism>
<dbReference type="Gene3D" id="3.40.50.1820">
    <property type="entry name" value="alpha/beta hydrolase"/>
    <property type="match status" value="1"/>
</dbReference>